<dbReference type="NCBIfam" id="TIGR04042">
    <property type="entry name" value="MSMEG_0570_fam"/>
    <property type="match status" value="1"/>
</dbReference>
<dbReference type="RefSeq" id="WP_108970077.1">
    <property type="nucleotide sequence ID" value="NZ_CP022191.1"/>
</dbReference>
<sequence>MPETFWTVRWPDGAEEKLYSPSSVVAELFEPGQSYPVPDFLERARIAMERASNRVERKYGFACSSAMDQLDRIEAKLATFKDQEGAEIACLHISQ</sequence>
<evidence type="ECO:0008006" key="3">
    <source>
        <dbReference type="Google" id="ProtNLM"/>
    </source>
</evidence>
<evidence type="ECO:0000313" key="1">
    <source>
        <dbReference type="EMBL" id="AWI85973.1"/>
    </source>
</evidence>
<reference evidence="1 2" key="1">
    <citation type="submission" date="2017-06" db="EMBL/GenBank/DDBJ databases">
        <title>Yangia sp. YSBP01 complete genome sequence.</title>
        <authorList>
            <person name="Woo J.-H."/>
            <person name="Kim H.-S."/>
        </authorList>
    </citation>
    <scope>NUCLEOTIDE SEQUENCE [LARGE SCALE GENOMIC DNA]</scope>
    <source>
        <strain evidence="1 2">YSBP01</strain>
        <plasmid evidence="1 2">unnamed1</plasmid>
    </source>
</reference>
<name>A0A2U8HJJ1_9RHOB</name>
<organism evidence="1 2">
    <name type="scientific">Alloyangia pacifica</name>
    <dbReference type="NCBI Taxonomy" id="311180"/>
    <lineage>
        <taxon>Bacteria</taxon>
        <taxon>Pseudomonadati</taxon>
        <taxon>Pseudomonadota</taxon>
        <taxon>Alphaproteobacteria</taxon>
        <taxon>Rhodobacterales</taxon>
        <taxon>Roseobacteraceae</taxon>
        <taxon>Alloyangia</taxon>
    </lineage>
</organism>
<geneLocation type="plasmid" evidence="1 2">
    <name>unnamed1</name>
</geneLocation>
<dbReference type="Proteomes" id="UP000244915">
    <property type="component" value="Plasmid unnamed1"/>
</dbReference>
<proteinExistence type="predicted"/>
<accession>A0A2U8HJJ1</accession>
<evidence type="ECO:0000313" key="2">
    <source>
        <dbReference type="Proteomes" id="UP000244915"/>
    </source>
</evidence>
<dbReference type="KEGG" id="ypac:CEW88_19605"/>
<dbReference type="EMBL" id="CP022191">
    <property type="protein sequence ID" value="AWI85973.1"/>
    <property type="molecule type" value="Genomic_DNA"/>
</dbReference>
<dbReference type="OrthoDB" id="195104at2"/>
<keyword evidence="1" id="KW-0614">Plasmid</keyword>
<gene>
    <name evidence="1" type="ORF">CEW88_19605</name>
</gene>
<dbReference type="InterPro" id="IPR023846">
    <property type="entry name" value="CHP04042_MSMEG0570"/>
</dbReference>
<dbReference type="AlphaFoldDB" id="A0A2U8HJJ1"/>
<protein>
    <recommendedName>
        <fullName evidence="3">MSMEG_0570 family nitrogen starvation response protein</fullName>
    </recommendedName>
</protein>